<dbReference type="RefSeq" id="WP_269040293.1">
    <property type="nucleotide sequence ID" value="NZ_CP114040.1"/>
</dbReference>
<keyword evidence="2" id="KW-1185">Reference proteome</keyword>
<name>A0ABY7HF75_9BACT</name>
<gene>
    <name evidence="1" type="ORF">O0S08_17440</name>
</gene>
<dbReference type="EMBL" id="CP114040">
    <property type="protein sequence ID" value="WAS97927.1"/>
    <property type="molecule type" value="Genomic_DNA"/>
</dbReference>
<organism evidence="1 2">
    <name type="scientific">Nannocystis punicea</name>
    <dbReference type="NCBI Taxonomy" id="2995304"/>
    <lineage>
        <taxon>Bacteria</taxon>
        <taxon>Pseudomonadati</taxon>
        <taxon>Myxococcota</taxon>
        <taxon>Polyangia</taxon>
        <taxon>Nannocystales</taxon>
        <taxon>Nannocystaceae</taxon>
        <taxon>Nannocystis</taxon>
    </lineage>
</organism>
<dbReference type="SUPFAM" id="SSF52540">
    <property type="entry name" value="P-loop containing nucleoside triphosphate hydrolases"/>
    <property type="match status" value="1"/>
</dbReference>
<evidence type="ECO:0000313" key="2">
    <source>
        <dbReference type="Proteomes" id="UP001164459"/>
    </source>
</evidence>
<dbReference type="InterPro" id="IPR027417">
    <property type="entry name" value="P-loop_NTPase"/>
</dbReference>
<evidence type="ECO:0000313" key="1">
    <source>
        <dbReference type="EMBL" id="WAS97927.1"/>
    </source>
</evidence>
<accession>A0ABY7HF75</accession>
<evidence type="ECO:0008006" key="3">
    <source>
        <dbReference type="Google" id="ProtNLM"/>
    </source>
</evidence>
<proteinExistence type="predicted"/>
<sequence>MNATPPLQGRVQVLEAWICHHLSRRALEHVVRAAFGDQLLGRLPSQLASDVMFTHELLRTLEGDGALDQAFFAALLGATRRGPRARQDLLELAERFGLDLPSLRVSSASSDPLAPYLRAVQDAANERTALRRTRVPLRKVWIEPLMQFPSAPEPMSLSAWLREPTVPGGRVLITGELGTGKSELLLATAGELARVAQDDLDAPIPLLVDAVDLAGRRSFLAALASRWPGMSGVIDLICSTPTTQLWILVDRFDEADDSAVELLQRELSAFTSRSIGQALATRPIRKPYFSSGWANASLPRWSEAKRDDYLDAWAAQDPAGAESVRIVREQLHARPLIDEWLGIPLTATICLIVAQTEPDSLAHRTLLIRAFVEHLFEDWAVRRHDPPSWDGCEPALRRWAYLLLTRRRTAIDEGELRQYTRSKRPTSSARFLAELETELGVLVRRGNGYEFLFRSLAEYLAGRELQERGARDILAAARAPWGVEPVRHAFGLMVNDFDDSDAPAELLAELLEPEQRDIPGLVDEHLRSVLAALEVAADAPEFAARLAEPLVRGAMRRITEEHSMWVGDVVARTAQRLCTAGGPAGDLLFERCAEILESSLPHGADDVPTTSLPSDRRALLQLAHHRAPAVRLAVVQRLRAHLEHEDVQRALLQLTLEDDDHRTSVPMEAALALHAVPRDRLVPQVRAGLLELLADPTLGGPYLHVALALHPHEAPVDQLAEALTICLRREVSATEPFEALLAFPGGREAIAEHCPEWRERVEGNKQARAVRAPPASPPGPSFTARARAAIVIAPRVHRLPRERWLALLADEAAVHALLESLEHIDPSLYPDLMRRSAAHRWLTSCRLCRESIRRVPAISDELVRQLIEWWDIERVQGPADLAASYFPGQLLEPAIARSEDAARVFSAWITALVETRALNTVDEFQSPEPFRHRHVRETALSLLFDPKYGQPQEHALQMFVRAWQTDRATWDRLAHYVRHRVDEAIRCSGQWNQFPWPLSDDLIEALWRTDLLPPEPFVDAFAKGVVAYVSHNLGHPEVTQLPRMPARALHLLCRFGARTKLQALYDALADVDQPSPLPEYGLHCAVHLAPTLPPAKARALSAFWAARLGETSEMEAIPRELLSAFIALAPMPWKDALFGLSTAIAERPRFPHQAMTLLPALPASIARDVLEHWLQVATRWELPWIRPDSSIRRCVRIADELRRVAFDSFTR</sequence>
<protein>
    <recommendedName>
        <fullName evidence="3">NACHT domain-containing protein</fullName>
    </recommendedName>
</protein>
<reference evidence="1" key="1">
    <citation type="submission" date="2022-11" db="EMBL/GenBank/DDBJ databases">
        <title>Minimal conservation of predation-associated metabolite biosynthetic gene clusters underscores biosynthetic potential of Myxococcota including descriptions for ten novel species: Archangium lansinium sp. nov., Myxococcus landrumus sp. nov., Nannocystis bai.</title>
        <authorList>
            <person name="Ahearne A."/>
            <person name="Stevens C."/>
            <person name="Dowd S."/>
        </authorList>
    </citation>
    <scope>NUCLEOTIDE SEQUENCE</scope>
    <source>
        <strain evidence="1">Fl3</strain>
    </source>
</reference>
<dbReference type="Proteomes" id="UP001164459">
    <property type="component" value="Chromosome"/>
</dbReference>